<sequence length="60" mass="6649">MNNNQASLSQANSSLKETTYVSCHLRLSKQCILRAQLGFSNLPLTFNRALVANNNNILPD</sequence>
<reference evidence="1" key="2">
    <citation type="journal article" date="2019" name="Genome Biol. Evol.">
        <title>Day and night: Metabolic profiles and evolutionary relationships of six axenic non-marine cyanobacteria.</title>
        <authorList>
            <person name="Will S.E."/>
            <person name="Henke P."/>
            <person name="Boedeker C."/>
            <person name="Huang S."/>
            <person name="Brinkmann H."/>
            <person name="Rohde M."/>
            <person name="Jarek M."/>
            <person name="Friedl T."/>
            <person name="Seufert S."/>
            <person name="Schumacher M."/>
            <person name="Overmann J."/>
            <person name="Neumann-Schaal M."/>
            <person name="Petersen J."/>
        </authorList>
    </citation>
    <scope>NUCLEOTIDE SEQUENCE [LARGE SCALE GENOMIC DNA]</scope>
    <source>
        <strain evidence="1">PCC 7102</strain>
    </source>
</reference>
<dbReference type="EMBL" id="RSCL01000011">
    <property type="protein sequence ID" value="RUT04220.1"/>
    <property type="molecule type" value="Genomic_DNA"/>
</dbReference>
<dbReference type="Proteomes" id="UP000271624">
    <property type="component" value="Unassembled WGS sequence"/>
</dbReference>
<reference evidence="1" key="1">
    <citation type="submission" date="2018-12" db="EMBL/GenBank/DDBJ databases">
        <authorList>
            <person name="Will S."/>
            <person name="Neumann-Schaal M."/>
            <person name="Henke P."/>
        </authorList>
    </citation>
    <scope>NUCLEOTIDE SEQUENCE</scope>
    <source>
        <strain evidence="1">PCC 7102</strain>
    </source>
</reference>
<name>A0A433VDM5_9CYAN</name>
<evidence type="ECO:0000313" key="1">
    <source>
        <dbReference type="EMBL" id="RUT04220.1"/>
    </source>
</evidence>
<organism evidence="1 2">
    <name type="scientific">Dulcicalothrix desertica PCC 7102</name>
    <dbReference type="NCBI Taxonomy" id="232991"/>
    <lineage>
        <taxon>Bacteria</taxon>
        <taxon>Bacillati</taxon>
        <taxon>Cyanobacteriota</taxon>
        <taxon>Cyanophyceae</taxon>
        <taxon>Nostocales</taxon>
        <taxon>Calotrichaceae</taxon>
        <taxon>Dulcicalothrix</taxon>
    </lineage>
</organism>
<keyword evidence="2" id="KW-1185">Reference proteome</keyword>
<protein>
    <submittedName>
        <fullName evidence="1">Uncharacterized protein</fullName>
    </submittedName>
</protein>
<dbReference type="RefSeq" id="WP_127082848.1">
    <property type="nucleotide sequence ID" value="NZ_RSCL01000011.1"/>
</dbReference>
<gene>
    <name evidence="1" type="ORF">DSM106972_044480</name>
</gene>
<evidence type="ECO:0000313" key="2">
    <source>
        <dbReference type="Proteomes" id="UP000271624"/>
    </source>
</evidence>
<accession>A0A433VDM5</accession>
<dbReference type="AlphaFoldDB" id="A0A433VDM5"/>
<proteinExistence type="predicted"/>
<comment type="caution">
    <text evidence="1">The sequence shown here is derived from an EMBL/GenBank/DDBJ whole genome shotgun (WGS) entry which is preliminary data.</text>
</comment>